<proteinExistence type="inferred from homology"/>
<comment type="caution">
    <text evidence="2">The sequence shown here is derived from an EMBL/GenBank/DDBJ whole genome shotgun (WGS) entry which is preliminary data.</text>
</comment>
<comment type="similarity">
    <text evidence="1">Belongs to the ARG7 family.</text>
</comment>
<gene>
    <name evidence="2" type="ORF">PVL29_015050</name>
</gene>
<dbReference type="Pfam" id="PF02519">
    <property type="entry name" value="Auxin_inducible"/>
    <property type="match status" value="1"/>
</dbReference>
<evidence type="ECO:0000313" key="2">
    <source>
        <dbReference type="EMBL" id="KAJ9685975.1"/>
    </source>
</evidence>
<dbReference type="AlphaFoldDB" id="A0AA39DJM6"/>
<evidence type="ECO:0000313" key="3">
    <source>
        <dbReference type="Proteomes" id="UP001168098"/>
    </source>
</evidence>
<dbReference type="GO" id="GO:0009733">
    <property type="term" value="P:response to auxin"/>
    <property type="evidence" value="ECO:0007669"/>
    <property type="project" value="InterPro"/>
</dbReference>
<evidence type="ECO:0000256" key="1">
    <source>
        <dbReference type="ARBA" id="ARBA00006974"/>
    </source>
</evidence>
<reference evidence="2 3" key="1">
    <citation type="journal article" date="2023" name="BMC Biotechnol.">
        <title>Vitis rotundifolia cv Carlos genome sequencing.</title>
        <authorList>
            <person name="Huff M."/>
            <person name="Hulse-Kemp A."/>
            <person name="Scheffler B."/>
            <person name="Youngblood R."/>
            <person name="Simpson S."/>
            <person name="Babiker E."/>
            <person name="Staton M."/>
        </authorList>
    </citation>
    <scope>NUCLEOTIDE SEQUENCE [LARGE SCALE GENOMIC DNA]</scope>
    <source>
        <tissue evidence="2">Leaf</tissue>
    </source>
</reference>
<keyword evidence="3" id="KW-1185">Reference proteome</keyword>
<name>A0AA39DJM6_VITRO</name>
<dbReference type="InterPro" id="IPR003676">
    <property type="entry name" value="SAUR_fam"/>
</dbReference>
<accession>A0AA39DJM6</accession>
<protein>
    <submittedName>
        <fullName evidence="2">Uncharacterized protein</fullName>
    </submittedName>
</protein>
<dbReference type="PANTHER" id="PTHR31374">
    <property type="entry name" value="AUXIN-INDUCED PROTEIN-LIKE-RELATED"/>
    <property type="match status" value="1"/>
</dbReference>
<dbReference type="PANTHER" id="PTHR31374:SF30">
    <property type="entry name" value="SAUR-LIKE AUXIN-RESPONSIVE FAMILY PROTEIN"/>
    <property type="match status" value="1"/>
</dbReference>
<dbReference type="Proteomes" id="UP001168098">
    <property type="component" value="Unassembled WGS sequence"/>
</dbReference>
<dbReference type="EMBL" id="JARBHA010000012">
    <property type="protein sequence ID" value="KAJ9685975.1"/>
    <property type="molecule type" value="Genomic_DNA"/>
</dbReference>
<organism evidence="2 3">
    <name type="scientific">Vitis rotundifolia</name>
    <name type="common">Muscadine grape</name>
    <dbReference type="NCBI Taxonomy" id="103349"/>
    <lineage>
        <taxon>Eukaryota</taxon>
        <taxon>Viridiplantae</taxon>
        <taxon>Streptophyta</taxon>
        <taxon>Embryophyta</taxon>
        <taxon>Tracheophyta</taxon>
        <taxon>Spermatophyta</taxon>
        <taxon>Magnoliopsida</taxon>
        <taxon>eudicotyledons</taxon>
        <taxon>Gunneridae</taxon>
        <taxon>Pentapetalae</taxon>
        <taxon>rosids</taxon>
        <taxon>Vitales</taxon>
        <taxon>Vitaceae</taxon>
        <taxon>Viteae</taxon>
        <taxon>Vitis</taxon>
    </lineage>
</organism>
<sequence>MGKKANPPPAYVRLTHDNTREDRVRKGKVPVLVGEGEVMERLLIPTKLFKHPYIVALLEMSANEFGYQQQGTLKIHVLWNALDGVLR</sequence>